<reference evidence="7 8" key="1">
    <citation type="submission" date="2018-10" db="EMBL/GenBank/DDBJ databases">
        <title>Comparative analysis of microorganisms from saline springs in Andes Mountain Range, Colombia.</title>
        <authorList>
            <person name="Rubin E."/>
        </authorList>
    </citation>
    <scope>NUCLEOTIDE SEQUENCE [LARGE SCALE GENOMIC DNA]</scope>
    <source>
        <strain evidence="7 8">USBA 36</strain>
    </source>
</reference>
<feature type="transmembrane region" description="Helical" evidence="6">
    <location>
        <begin position="133"/>
        <end position="152"/>
    </location>
</feature>
<gene>
    <name evidence="7" type="ORF">BCL74_1840</name>
</gene>
<keyword evidence="2" id="KW-1003">Cell membrane</keyword>
<comment type="caution">
    <text evidence="7">The sequence shown here is derived from an EMBL/GenBank/DDBJ whole genome shotgun (WGS) entry which is preliminary data.</text>
</comment>
<protein>
    <submittedName>
        <fullName evidence="7">Putative LysE/RhtB family amino acid efflux pump</fullName>
    </submittedName>
</protein>
<keyword evidence="5 6" id="KW-0472">Membrane</keyword>
<name>A0A420WG10_9PROT</name>
<feature type="transmembrane region" description="Helical" evidence="6">
    <location>
        <begin position="6"/>
        <end position="28"/>
    </location>
</feature>
<dbReference type="EMBL" id="RBIG01000002">
    <property type="protein sequence ID" value="RKQ69906.1"/>
    <property type="molecule type" value="Genomic_DNA"/>
</dbReference>
<feature type="transmembrane region" description="Helical" evidence="6">
    <location>
        <begin position="40"/>
        <end position="62"/>
    </location>
</feature>
<keyword evidence="3 6" id="KW-0812">Transmembrane</keyword>
<dbReference type="AlphaFoldDB" id="A0A420WG10"/>
<dbReference type="GO" id="GO:0015171">
    <property type="term" value="F:amino acid transmembrane transporter activity"/>
    <property type="evidence" value="ECO:0007669"/>
    <property type="project" value="TreeGrafter"/>
</dbReference>
<dbReference type="Proteomes" id="UP000277424">
    <property type="component" value="Unassembled WGS sequence"/>
</dbReference>
<dbReference type="OrthoDB" id="7874789at2"/>
<dbReference type="InterPro" id="IPR001123">
    <property type="entry name" value="LeuE-type"/>
</dbReference>
<comment type="subcellular location">
    <subcellularLocation>
        <location evidence="1">Cell membrane</location>
        <topology evidence="1">Multi-pass membrane protein</topology>
    </subcellularLocation>
</comment>
<proteinExistence type="predicted"/>
<feature type="transmembrane region" description="Helical" evidence="6">
    <location>
        <begin position="158"/>
        <end position="181"/>
    </location>
</feature>
<evidence type="ECO:0000313" key="8">
    <source>
        <dbReference type="Proteomes" id="UP000277424"/>
    </source>
</evidence>
<feature type="transmembrane region" description="Helical" evidence="6">
    <location>
        <begin position="74"/>
        <end position="95"/>
    </location>
</feature>
<dbReference type="PANTHER" id="PTHR30086:SF20">
    <property type="entry name" value="ARGININE EXPORTER PROTEIN ARGO-RELATED"/>
    <property type="match status" value="1"/>
</dbReference>
<dbReference type="PANTHER" id="PTHR30086">
    <property type="entry name" value="ARGININE EXPORTER PROTEIN ARGO"/>
    <property type="match status" value="1"/>
</dbReference>
<evidence type="ECO:0000256" key="4">
    <source>
        <dbReference type="ARBA" id="ARBA00022989"/>
    </source>
</evidence>
<dbReference type="Pfam" id="PF01810">
    <property type="entry name" value="LysE"/>
    <property type="match status" value="1"/>
</dbReference>
<evidence type="ECO:0000256" key="1">
    <source>
        <dbReference type="ARBA" id="ARBA00004651"/>
    </source>
</evidence>
<evidence type="ECO:0000256" key="5">
    <source>
        <dbReference type="ARBA" id="ARBA00023136"/>
    </source>
</evidence>
<evidence type="ECO:0000313" key="7">
    <source>
        <dbReference type="EMBL" id="RKQ69906.1"/>
    </source>
</evidence>
<sequence>MDLLFFYKALAVGFAIAAPVGPIGALCIQRTLKRGLPAGLAVGLGAALADGTYGAVAAFGLVSVMDFFVAWQDVLKIGGGVFLILLGIKAIVIYADADRLPERPSLPFLAPGGKLGLAGEVITTYALTLTNPMTILSFIAIFAGLGLMHAGGETSQSIGLTVGVFVGSALWWVLLSGFVTAIRGRIPDTTLPWINRFAGALLIGFGAAAITT</sequence>
<accession>A0A420WG10</accession>
<evidence type="ECO:0000256" key="6">
    <source>
        <dbReference type="SAM" id="Phobius"/>
    </source>
</evidence>
<dbReference type="RefSeq" id="WP_121219370.1">
    <property type="nucleotide sequence ID" value="NZ_RBIG01000002.1"/>
</dbReference>
<evidence type="ECO:0000256" key="3">
    <source>
        <dbReference type="ARBA" id="ARBA00022692"/>
    </source>
</evidence>
<organism evidence="7 8">
    <name type="scientific">Oceanibaculum indicum</name>
    <dbReference type="NCBI Taxonomy" id="526216"/>
    <lineage>
        <taxon>Bacteria</taxon>
        <taxon>Pseudomonadati</taxon>
        <taxon>Pseudomonadota</taxon>
        <taxon>Alphaproteobacteria</taxon>
        <taxon>Rhodospirillales</taxon>
        <taxon>Oceanibaculaceae</taxon>
        <taxon>Oceanibaculum</taxon>
    </lineage>
</organism>
<evidence type="ECO:0000256" key="2">
    <source>
        <dbReference type="ARBA" id="ARBA00022475"/>
    </source>
</evidence>
<keyword evidence="4 6" id="KW-1133">Transmembrane helix</keyword>
<feature type="transmembrane region" description="Helical" evidence="6">
    <location>
        <begin position="193"/>
        <end position="211"/>
    </location>
</feature>
<dbReference type="GO" id="GO:0005886">
    <property type="term" value="C:plasma membrane"/>
    <property type="evidence" value="ECO:0007669"/>
    <property type="project" value="UniProtKB-SubCell"/>
</dbReference>